<name>A0A2W4Q905_9GAMM</name>
<dbReference type="AlphaFoldDB" id="A0A2W4Q905"/>
<evidence type="ECO:0000313" key="2">
    <source>
        <dbReference type="EMBL" id="PZN68792.1"/>
    </source>
</evidence>
<gene>
    <name evidence="2" type="ORF">DM484_30855</name>
</gene>
<evidence type="ECO:0000313" key="3">
    <source>
        <dbReference type="Proteomes" id="UP000249396"/>
    </source>
</evidence>
<keyword evidence="1" id="KW-0175">Coiled coil</keyword>
<sequence length="146" mass="17013">MYKNEDIIKNMMDLFSNPLFRAGFSDFITKAQQEGLESAKKFWGMSDYGTQFPLTGDIYERLTDWYSVLGFVPSTKYNQILDENTKLKAENQLLRNMIKDLQLNLFTEGGEKAQRVWHDIIDNQIKMNTEVANSFFETIRQFKAGS</sequence>
<feature type="coiled-coil region" evidence="1">
    <location>
        <begin position="77"/>
        <end position="104"/>
    </location>
</feature>
<accession>A0A2W4Q905</accession>
<dbReference type="Proteomes" id="UP000249396">
    <property type="component" value="Unassembled WGS sequence"/>
</dbReference>
<reference evidence="2 3" key="1">
    <citation type="journal article" date="2018" name="Aquat. Microb. Ecol.">
        <title>Gammaproteobacterial methanotrophs dominate.</title>
        <authorList>
            <person name="Rissanen A.J."/>
            <person name="Saarenheimo J."/>
            <person name="Tiirola M."/>
            <person name="Peura S."/>
            <person name="Aalto S.L."/>
            <person name="Karvinen A."/>
            <person name="Nykanen H."/>
        </authorList>
    </citation>
    <scope>NUCLEOTIDE SEQUENCE [LARGE SCALE GENOMIC DNA]</scope>
    <source>
        <strain evidence="2">AMbin10</strain>
    </source>
</reference>
<comment type="caution">
    <text evidence="2">The sequence shown here is derived from an EMBL/GenBank/DDBJ whole genome shotgun (WGS) entry which is preliminary data.</text>
</comment>
<proteinExistence type="predicted"/>
<dbReference type="EMBL" id="QJPH01000595">
    <property type="protein sequence ID" value="PZN68792.1"/>
    <property type="molecule type" value="Genomic_DNA"/>
</dbReference>
<organism evidence="2 3">
    <name type="scientific">Candidatus Methylumidiphilus alinenensis</name>
    <dbReference type="NCBI Taxonomy" id="2202197"/>
    <lineage>
        <taxon>Bacteria</taxon>
        <taxon>Pseudomonadati</taxon>
        <taxon>Pseudomonadota</taxon>
        <taxon>Gammaproteobacteria</taxon>
        <taxon>Methylococcales</taxon>
        <taxon>Candidatus Methylumidiphilus</taxon>
    </lineage>
</organism>
<protein>
    <submittedName>
        <fullName evidence="2">Uncharacterized protein</fullName>
    </submittedName>
</protein>
<evidence type="ECO:0000256" key="1">
    <source>
        <dbReference type="SAM" id="Coils"/>
    </source>
</evidence>